<feature type="compositionally biased region" description="Basic residues" evidence="8">
    <location>
        <begin position="339"/>
        <end position="351"/>
    </location>
</feature>
<evidence type="ECO:0000313" key="12">
    <source>
        <dbReference type="Proteomes" id="UP000590599"/>
    </source>
</evidence>
<sequence>MPVQHVKLARDRRKKRAYIKVGVFFVAILLILTGILLTIKDKSEENPVFSTADNMEYHALNTSPSKTPQNSTALQSDENATSYDDELQAKDDEVDEINPPSDDLDTLPQHAQDALNGLLDAADQAIRITDQFSYTVTEGDTLKDVLAQSGLDDLTVQQLLALDPDLAHLKAGQQFYWVLDKSDNLEYLNWLVSEKEERVYERVEDGQFKRQLIEKKSIWRKEVLKGEINGSFSASLKAQGLDNRQISQLTTALQWQISIQKLKKGTQFAILVSREYLGDKLTGQGNVEALRISSGGKNYYAVQAVNGRYYNQQGETLGKGFARYPLQRQARVSSPFNPNRRHPVTGRVRPHKGVDFSVSQGTPIIAPADGIVEKVAYQAGGAGRYVVLRHGREYQTVYMHLSKPLVKAGQTVKKGERIALSGNTGISTGPHLHYEFHINGRAVNPLTVKLPGTSSGMSSAERKQFLVRVREAEKMLKP</sequence>
<feature type="domain" description="LysM" evidence="10">
    <location>
        <begin position="132"/>
        <end position="177"/>
    </location>
</feature>
<evidence type="ECO:0000256" key="4">
    <source>
        <dbReference type="ARBA" id="ARBA00022723"/>
    </source>
</evidence>
<protein>
    <submittedName>
        <fullName evidence="11">Murein DD-endopeptidase MepM</fullName>
        <ecNumber evidence="11">3.4.24.-</ecNumber>
    </submittedName>
</protein>
<evidence type="ECO:0000259" key="10">
    <source>
        <dbReference type="PROSITE" id="PS51782"/>
    </source>
</evidence>
<dbReference type="Gene3D" id="2.70.70.10">
    <property type="entry name" value="Glucose Permease (Domain IIA)"/>
    <property type="match status" value="1"/>
</dbReference>
<dbReference type="Pfam" id="PF01551">
    <property type="entry name" value="Peptidase_M23"/>
    <property type="match status" value="1"/>
</dbReference>
<dbReference type="InterPro" id="IPR011055">
    <property type="entry name" value="Dup_hybrid_motif"/>
</dbReference>
<evidence type="ECO:0000256" key="7">
    <source>
        <dbReference type="ARBA" id="ARBA00023049"/>
    </source>
</evidence>
<proteinExistence type="predicted"/>
<feature type="region of interest" description="Disordered" evidence="8">
    <location>
        <begin position="333"/>
        <end position="353"/>
    </location>
</feature>
<dbReference type="Proteomes" id="UP000590599">
    <property type="component" value="Unassembled WGS sequence"/>
</dbReference>
<evidence type="ECO:0000256" key="1">
    <source>
        <dbReference type="ARBA" id="ARBA00001947"/>
    </source>
</evidence>
<dbReference type="RefSeq" id="WP_179227903.1">
    <property type="nucleotide sequence ID" value="NZ_JACBKA010000017.1"/>
</dbReference>
<feature type="region of interest" description="Disordered" evidence="8">
    <location>
        <begin position="59"/>
        <end position="83"/>
    </location>
</feature>
<accession>A0A852PJA8</accession>
<keyword evidence="9" id="KW-0812">Transmembrane</keyword>
<comment type="cofactor">
    <cofactor evidence="1">
        <name>Zn(2+)</name>
        <dbReference type="ChEBI" id="CHEBI:29105"/>
    </cofactor>
</comment>
<dbReference type="AlphaFoldDB" id="A0A852PJA8"/>
<dbReference type="InterPro" id="IPR018392">
    <property type="entry name" value="LysM"/>
</dbReference>
<dbReference type="CDD" id="cd12797">
    <property type="entry name" value="M23_peptidase"/>
    <property type="match status" value="1"/>
</dbReference>
<evidence type="ECO:0000256" key="3">
    <source>
        <dbReference type="ARBA" id="ARBA00022670"/>
    </source>
</evidence>
<dbReference type="FunFam" id="2.70.70.10:FF:000002">
    <property type="entry name" value="Murein DD-endopeptidase MepM"/>
    <property type="match status" value="1"/>
</dbReference>
<evidence type="ECO:0000256" key="8">
    <source>
        <dbReference type="SAM" id="MobiDB-lite"/>
    </source>
</evidence>
<dbReference type="GO" id="GO:0004222">
    <property type="term" value="F:metalloendopeptidase activity"/>
    <property type="evidence" value="ECO:0007669"/>
    <property type="project" value="TreeGrafter"/>
</dbReference>
<name>A0A852PJA8_HAEHA</name>
<dbReference type="EC" id="3.4.24.-" evidence="11"/>
<keyword evidence="6" id="KW-0862">Zinc</keyword>
<evidence type="ECO:0000256" key="9">
    <source>
        <dbReference type="SAM" id="Phobius"/>
    </source>
</evidence>
<keyword evidence="7" id="KW-0482">Metalloprotease</keyword>
<dbReference type="PROSITE" id="PS51782">
    <property type="entry name" value="LYSM"/>
    <property type="match status" value="1"/>
</dbReference>
<dbReference type="InterPro" id="IPR050570">
    <property type="entry name" value="Cell_wall_metabolism_enzyme"/>
</dbReference>
<keyword evidence="9" id="KW-0472">Membrane</keyword>
<comment type="caution">
    <text evidence="11">The sequence shown here is derived from an EMBL/GenBank/DDBJ whole genome shotgun (WGS) entry which is preliminary data.</text>
</comment>
<dbReference type="PANTHER" id="PTHR21666">
    <property type="entry name" value="PEPTIDASE-RELATED"/>
    <property type="match status" value="1"/>
</dbReference>
<evidence type="ECO:0000256" key="2">
    <source>
        <dbReference type="ARBA" id="ARBA00004196"/>
    </source>
</evidence>
<dbReference type="PANTHER" id="PTHR21666:SF292">
    <property type="entry name" value="MUREIN DD-ENDOPEPTIDASE MEPM"/>
    <property type="match status" value="1"/>
</dbReference>
<dbReference type="GO" id="GO:0006508">
    <property type="term" value="P:proteolysis"/>
    <property type="evidence" value="ECO:0007669"/>
    <property type="project" value="UniProtKB-KW"/>
</dbReference>
<dbReference type="EMBL" id="JACBKA010000017">
    <property type="protein sequence ID" value="NYA27716.1"/>
    <property type="molecule type" value="Genomic_DNA"/>
</dbReference>
<dbReference type="SUPFAM" id="SSF51261">
    <property type="entry name" value="Duplicated hybrid motif"/>
    <property type="match status" value="1"/>
</dbReference>
<dbReference type="GO" id="GO:0030313">
    <property type="term" value="C:cell envelope"/>
    <property type="evidence" value="ECO:0007669"/>
    <property type="project" value="UniProtKB-SubCell"/>
</dbReference>
<dbReference type="InterPro" id="IPR045834">
    <property type="entry name" value="Csd3_N2"/>
</dbReference>
<dbReference type="InterPro" id="IPR016047">
    <property type="entry name" value="M23ase_b-sheet_dom"/>
</dbReference>
<gene>
    <name evidence="11" type="primary">mepM</name>
    <name evidence="11" type="ORF">HZI69_07700</name>
</gene>
<feature type="transmembrane region" description="Helical" evidence="9">
    <location>
        <begin position="21"/>
        <end position="39"/>
    </location>
</feature>
<dbReference type="Gene3D" id="3.10.450.350">
    <property type="match status" value="2"/>
</dbReference>
<dbReference type="GO" id="GO:0046872">
    <property type="term" value="F:metal ion binding"/>
    <property type="evidence" value="ECO:0007669"/>
    <property type="project" value="UniProtKB-KW"/>
</dbReference>
<dbReference type="InterPro" id="IPR007340">
    <property type="entry name" value="LysM_Opacity-associatedA"/>
</dbReference>
<keyword evidence="4" id="KW-0479">Metal-binding</keyword>
<evidence type="ECO:0000313" key="11">
    <source>
        <dbReference type="EMBL" id="NYA27716.1"/>
    </source>
</evidence>
<dbReference type="Pfam" id="PF04225">
    <property type="entry name" value="LysM_OapA"/>
    <property type="match status" value="1"/>
</dbReference>
<keyword evidence="5 11" id="KW-0378">Hydrolase</keyword>
<evidence type="ECO:0000256" key="5">
    <source>
        <dbReference type="ARBA" id="ARBA00022801"/>
    </source>
</evidence>
<comment type="subcellular location">
    <subcellularLocation>
        <location evidence="2">Cell envelope</location>
    </subcellularLocation>
</comment>
<organism evidence="11 12">
    <name type="scientific">Haemophilus haemolyticus</name>
    <dbReference type="NCBI Taxonomy" id="726"/>
    <lineage>
        <taxon>Bacteria</taxon>
        <taxon>Pseudomonadati</taxon>
        <taxon>Pseudomonadota</taxon>
        <taxon>Gammaproteobacteria</taxon>
        <taxon>Pasteurellales</taxon>
        <taxon>Pasteurellaceae</taxon>
        <taxon>Haemophilus</taxon>
    </lineage>
</organism>
<dbReference type="NCBIfam" id="NF008652">
    <property type="entry name" value="PRK11649.1"/>
    <property type="match status" value="1"/>
</dbReference>
<dbReference type="Pfam" id="PF19425">
    <property type="entry name" value="Csd3_N2"/>
    <property type="match status" value="1"/>
</dbReference>
<keyword evidence="3" id="KW-0645">Protease</keyword>
<dbReference type="GO" id="GO:0042834">
    <property type="term" value="F:peptidoglycan binding"/>
    <property type="evidence" value="ECO:0007669"/>
    <property type="project" value="InterPro"/>
</dbReference>
<reference evidence="11 12" key="1">
    <citation type="submission" date="2020-07" db="EMBL/GenBank/DDBJ databases">
        <title>Genus Haemophilus, Bergeys manual.</title>
        <authorList>
            <person name="Noerskov-Lauritsen N."/>
        </authorList>
    </citation>
    <scope>NUCLEOTIDE SEQUENCE [LARGE SCALE GENOMIC DNA]</scope>
    <source>
        <strain evidence="11 12">CCUG30047</strain>
    </source>
</reference>
<feature type="compositionally biased region" description="Polar residues" evidence="8">
    <location>
        <begin position="60"/>
        <end position="82"/>
    </location>
</feature>
<keyword evidence="9" id="KW-1133">Transmembrane helix</keyword>
<evidence type="ECO:0000256" key="6">
    <source>
        <dbReference type="ARBA" id="ARBA00022833"/>
    </source>
</evidence>